<dbReference type="Proteomes" id="UP000593812">
    <property type="component" value="Chromosome"/>
</dbReference>
<sequence>MLVSMSDKELKRLSVLQEICDQRITQSQAAQLLHISERMSNKTPIKPLEE</sequence>
<name>A0A7S6VSB7_9GAMM</name>
<reference evidence="1 2" key="1">
    <citation type="submission" date="2020-02" db="EMBL/GenBank/DDBJ databases">
        <title>Tigecycline-resistant Acinetobacter species from pigs and migratory birds.</title>
        <authorList>
            <person name="Chen C."/>
            <person name="Sun J."/>
            <person name="Liao X.-P."/>
            <person name="Liu Y.-H."/>
        </authorList>
    </citation>
    <scope>NUCLEOTIDE SEQUENCE [LARGE SCALE GENOMIC DNA]</scope>
    <source>
        <strain evidence="1 2">C15_T</strain>
    </source>
</reference>
<gene>
    <name evidence="1" type="ORF">G0027_14130</name>
</gene>
<evidence type="ECO:0000313" key="1">
    <source>
        <dbReference type="EMBL" id="QOW43875.1"/>
    </source>
</evidence>
<proteinExistence type="predicted"/>
<accession>A0A7S6VSB7</accession>
<dbReference type="RefSeq" id="WP_194088141.1">
    <property type="nucleotide sequence ID" value="NZ_CP048654.1"/>
</dbReference>
<dbReference type="AlphaFoldDB" id="A0A7S6VSB7"/>
<organism evidence="1 2">
    <name type="scientific">Acinetobacter indicus</name>
    <dbReference type="NCBI Taxonomy" id="756892"/>
    <lineage>
        <taxon>Bacteria</taxon>
        <taxon>Pseudomonadati</taxon>
        <taxon>Pseudomonadota</taxon>
        <taxon>Gammaproteobacteria</taxon>
        <taxon>Moraxellales</taxon>
        <taxon>Moraxellaceae</taxon>
        <taxon>Acinetobacter</taxon>
    </lineage>
</organism>
<dbReference type="EMBL" id="CP048654">
    <property type="protein sequence ID" value="QOW43875.1"/>
    <property type="molecule type" value="Genomic_DNA"/>
</dbReference>
<evidence type="ECO:0000313" key="2">
    <source>
        <dbReference type="Proteomes" id="UP000593812"/>
    </source>
</evidence>
<protein>
    <submittedName>
        <fullName evidence="1">Uncharacterized protein</fullName>
    </submittedName>
</protein>